<evidence type="ECO:0000256" key="2">
    <source>
        <dbReference type="ARBA" id="ARBA00023163"/>
    </source>
</evidence>
<dbReference type="Pfam" id="PF03514">
    <property type="entry name" value="GRAS"/>
    <property type="match status" value="1"/>
</dbReference>
<feature type="region of interest" description="Leucine repeat II (LRII)" evidence="3">
    <location>
        <begin position="251"/>
        <end position="283"/>
    </location>
</feature>
<evidence type="ECO:0000313" key="4">
    <source>
        <dbReference type="EMBL" id="KAK8971286.1"/>
    </source>
</evidence>
<comment type="caution">
    <text evidence="3">Lacks conserved residue(s) required for the propagation of feature annotation.</text>
</comment>
<keyword evidence="2" id="KW-0804">Transcription</keyword>
<accession>A0ABR2N586</accession>
<evidence type="ECO:0000313" key="5">
    <source>
        <dbReference type="Proteomes" id="UP001412067"/>
    </source>
</evidence>
<proteinExistence type="inferred from homology"/>
<gene>
    <name evidence="4" type="primary">NSP2</name>
    <name evidence="4" type="ORF">KSP40_PGU017338</name>
</gene>
<reference evidence="4 5" key="1">
    <citation type="journal article" date="2022" name="Nat. Plants">
        <title>Genomes of leafy and leafless Platanthera orchids illuminate the evolution of mycoheterotrophy.</title>
        <authorList>
            <person name="Li M.H."/>
            <person name="Liu K.W."/>
            <person name="Li Z."/>
            <person name="Lu H.C."/>
            <person name="Ye Q.L."/>
            <person name="Zhang D."/>
            <person name="Wang J.Y."/>
            <person name="Li Y.F."/>
            <person name="Zhong Z.M."/>
            <person name="Liu X."/>
            <person name="Yu X."/>
            <person name="Liu D.K."/>
            <person name="Tu X.D."/>
            <person name="Liu B."/>
            <person name="Hao Y."/>
            <person name="Liao X.Y."/>
            <person name="Jiang Y.T."/>
            <person name="Sun W.H."/>
            <person name="Chen J."/>
            <person name="Chen Y.Q."/>
            <person name="Ai Y."/>
            <person name="Zhai J.W."/>
            <person name="Wu S.S."/>
            <person name="Zhou Z."/>
            <person name="Hsiao Y.Y."/>
            <person name="Wu W.L."/>
            <person name="Chen Y.Y."/>
            <person name="Lin Y.F."/>
            <person name="Hsu J.L."/>
            <person name="Li C.Y."/>
            <person name="Wang Z.W."/>
            <person name="Zhao X."/>
            <person name="Zhong W.Y."/>
            <person name="Ma X.K."/>
            <person name="Ma L."/>
            <person name="Huang J."/>
            <person name="Chen G.Z."/>
            <person name="Huang M.Z."/>
            <person name="Huang L."/>
            <person name="Peng D.H."/>
            <person name="Luo Y.B."/>
            <person name="Zou S.Q."/>
            <person name="Chen S.P."/>
            <person name="Lan S."/>
            <person name="Tsai W.C."/>
            <person name="Van de Peer Y."/>
            <person name="Liu Z.J."/>
        </authorList>
    </citation>
    <scope>NUCLEOTIDE SEQUENCE [LARGE SCALE GENOMIC DNA]</scope>
    <source>
        <strain evidence="4">Lor288</strain>
    </source>
</reference>
<keyword evidence="5" id="KW-1185">Reference proteome</keyword>
<keyword evidence="1" id="KW-0805">Transcription regulation</keyword>
<feature type="region of interest" description="SAW" evidence="3">
    <location>
        <begin position="366"/>
        <end position="440"/>
    </location>
</feature>
<organism evidence="4 5">
    <name type="scientific">Platanthera guangdongensis</name>
    <dbReference type="NCBI Taxonomy" id="2320717"/>
    <lineage>
        <taxon>Eukaryota</taxon>
        <taxon>Viridiplantae</taxon>
        <taxon>Streptophyta</taxon>
        <taxon>Embryophyta</taxon>
        <taxon>Tracheophyta</taxon>
        <taxon>Spermatophyta</taxon>
        <taxon>Magnoliopsida</taxon>
        <taxon>Liliopsida</taxon>
        <taxon>Asparagales</taxon>
        <taxon>Orchidaceae</taxon>
        <taxon>Orchidoideae</taxon>
        <taxon>Orchideae</taxon>
        <taxon>Orchidinae</taxon>
        <taxon>Platanthera</taxon>
    </lineage>
</organism>
<comment type="similarity">
    <text evidence="3">Belongs to the GRAS family.</text>
</comment>
<evidence type="ECO:0000256" key="3">
    <source>
        <dbReference type="PROSITE-ProRule" id="PRU01191"/>
    </source>
</evidence>
<dbReference type="EMBL" id="JBBWWR010000001">
    <property type="protein sequence ID" value="KAK8971286.1"/>
    <property type="molecule type" value="Genomic_DNA"/>
</dbReference>
<dbReference type="PROSITE" id="PS50985">
    <property type="entry name" value="GRAS"/>
    <property type="match status" value="1"/>
</dbReference>
<evidence type="ECO:0000256" key="1">
    <source>
        <dbReference type="ARBA" id="ARBA00023015"/>
    </source>
</evidence>
<dbReference type="Proteomes" id="UP001412067">
    <property type="component" value="Unassembled WGS sequence"/>
</dbReference>
<name>A0ABR2N586_9ASPA</name>
<protein>
    <submittedName>
        <fullName evidence="4">Nodulation-signaling pathway 2 protein</fullName>
    </submittedName>
</protein>
<dbReference type="PANTHER" id="PTHR31636">
    <property type="entry name" value="OSJNBA0084A10.13 PROTEIN-RELATED"/>
    <property type="match status" value="1"/>
</dbReference>
<sequence>MEGIMELASAGDFCYPDRSPGIDWGIFPAYDDCHGLFESYGGLPCTTAIYDWSISVGETSTNCHWLPAYGLQPVVATNIESAGEDDLGLRVVHLLMAAAEALTGASKSRDLAEVILARLKELLAGGAGRSSMVRIGEHFTDALQDIVDGRRQYEEPPHRPGEMLEAFQLLQDLSPYVKFGHFTANQAILEAVAGEQRVHVVDFDVMEGVQWASLMQAMVSRQDCRQQTPQLRITAVMRCGGSRRSAATVLETGRRLASFAASVGLQFSFGHCRLDSDGQFRSEAVRTARGEVLVFNCALHPPHVSQHSAASVSSFLAGAAEMGTRVVTLVEQAAGADTGGGEGKVGGGENDTPANDYQIGGESLPAAGGGEEVAAEVWAAFMEAAGFGKVGLSFFNLCQSRMLLGLFNDGVGVVGYCKWVAGGEEFKLLKIEFFPTGSWNFEFDNWEV</sequence>
<comment type="caution">
    <text evidence="4">The sequence shown here is derived from an EMBL/GenBank/DDBJ whole genome shotgun (WGS) entry which is preliminary data.</text>
</comment>
<feature type="short sequence motif" description="VHIID" evidence="3">
    <location>
        <begin position="198"/>
        <end position="202"/>
    </location>
</feature>
<dbReference type="InterPro" id="IPR005202">
    <property type="entry name" value="TF_GRAS"/>
</dbReference>